<reference evidence="1" key="2">
    <citation type="submission" date="2023-01" db="EMBL/GenBank/DDBJ databases">
        <authorList>
            <person name="Petersen C."/>
        </authorList>
    </citation>
    <scope>NUCLEOTIDE SEQUENCE</scope>
    <source>
        <strain evidence="1">IBT 12815</strain>
    </source>
</reference>
<dbReference type="GeneID" id="81592945"/>
<evidence type="ECO:0000313" key="2">
    <source>
        <dbReference type="Proteomes" id="UP001213799"/>
    </source>
</evidence>
<dbReference type="EMBL" id="JAQJAE010000006">
    <property type="protein sequence ID" value="KAJ5588971.1"/>
    <property type="molecule type" value="Genomic_DNA"/>
</dbReference>
<dbReference type="AlphaFoldDB" id="A0AAD6DM71"/>
<gene>
    <name evidence="1" type="ORF">N7537_011649</name>
</gene>
<evidence type="ECO:0000313" key="1">
    <source>
        <dbReference type="EMBL" id="KAJ5588971.1"/>
    </source>
</evidence>
<sequence>MLPQIAITCVLCDYQSLYERINPTPRKSLIEVARRIENPFYLQDLEKRATEQGLEWEYLGPIDGTGATLVADLEPTTDHVRGAIYPGAMNDS</sequence>
<accession>A0AAD6DM71</accession>
<comment type="caution">
    <text evidence="1">The sequence shown here is derived from an EMBL/GenBank/DDBJ whole genome shotgun (WGS) entry which is preliminary data.</text>
</comment>
<dbReference type="Proteomes" id="UP001213799">
    <property type="component" value="Unassembled WGS sequence"/>
</dbReference>
<proteinExistence type="predicted"/>
<keyword evidence="2" id="KW-1185">Reference proteome</keyword>
<dbReference type="RefSeq" id="XP_056747990.1">
    <property type="nucleotide sequence ID" value="XM_056902703.1"/>
</dbReference>
<reference evidence="1" key="1">
    <citation type="journal article" date="2023" name="IMA Fungus">
        <title>Comparative genomic study of the Penicillium genus elucidates a diverse pangenome and 15 lateral gene transfer events.</title>
        <authorList>
            <person name="Petersen C."/>
            <person name="Sorensen T."/>
            <person name="Nielsen M.R."/>
            <person name="Sondergaard T.E."/>
            <person name="Sorensen J.L."/>
            <person name="Fitzpatrick D.A."/>
            <person name="Frisvad J.C."/>
            <person name="Nielsen K.L."/>
        </authorList>
    </citation>
    <scope>NUCLEOTIDE SEQUENCE</scope>
    <source>
        <strain evidence="1">IBT 12815</strain>
    </source>
</reference>
<name>A0AAD6DM71_9EURO</name>
<organism evidence="1 2">
    <name type="scientific">Penicillium hordei</name>
    <dbReference type="NCBI Taxonomy" id="40994"/>
    <lineage>
        <taxon>Eukaryota</taxon>
        <taxon>Fungi</taxon>
        <taxon>Dikarya</taxon>
        <taxon>Ascomycota</taxon>
        <taxon>Pezizomycotina</taxon>
        <taxon>Eurotiomycetes</taxon>
        <taxon>Eurotiomycetidae</taxon>
        <taxon>Eurotiales</taxon>
        <taxon>Aspergillaceae</taxon>
        <taxon>Penicillium</taxon>
    </lineage>
</organism>
<protein>
    <submittedName>
        <fullName evidence="1">Uncharacterized protein</fullName>
    </submittedName>
</protein>